<dbReference type="Pfam" id="PF00590">
    <property type="entry name" value="TP_methylase"/>
    <property type="match status" value="1"/>
</dbReference>
<reference evidence="8" key="1">
    <citation type="journal article" date="2014" name="Int. J. Syst. Evol. Microbiol.">
        <title>Complete genome sequence of Corynebacterium casei LMG S-19264T (=DSM 44701T), isolated from a smear-ripened cheese.</title>
        <authorList>
            <consortium name="US DOE Joint Genome Institute (JGI-PGF)"/>
            <person name="Walter F."/>
            <person name="Albersmeier A."/>
            <person name="Kalinowski J."/>
            <person name="Ruckert C."/>
        </authorList>
    </citation>
    <scope>NUCLEOTIDE SEQUENCE</scope>
    <source>
        <strain evidence="8">JCM 4646</strain>
    </source>
</reference>
<dbReference type="RefSeq" id="WP_190212505.1">
    <property type="nucleotide sequence ID" value="NZ_BNBO01000024.1"/>
</dbReference>
<evidence type="ECO:0000256" key="1">
    <source>
        <dbReference type="ARBA" id="ARBA00004953"/>
    </source>
</evidence>
<dbReference type="InterPro" id="IPR014776">
    <property type="entry name" value="4pyrrole_Mease_sub2"/>
</dbReference>
<dbReference type="PANTHER" id="PTHR43182">
    <property type="entry name" value="COBALT-PRECORRIN-6B C(15)-METHYLTRANSFERASE (DECARBOXYLATING)"/>
    <property type="match status" value="1"/>
</dbReference>
<accession>A0A919KWC0</accession>
<proteinExistence type="predicted"/>
<comment type="caution">
    <text evidence="8">The sequence shown here is derived from an EMBL/GenBank/DDBJ whole genome shotgun (WGS) entry which is preliminary data.</text>
</comment>
<evidence type="ECO:0000256" key="5">
    <source>
        <dbReference type="ARBA" id="ARBA00022691"/>
    </source>
</evidence>
<evidence type="ECO:0000313" key="8">
    <source>
        <dbReference type="EMBL" id="GHH74983.1"/>
    </source>
</evidence>
<dbReference type="CDD" id="cd11644">
    <property type="entry name" value="Precorrin-6Y-MT"/>
    <property type="match status" value="1"/>
</dbReference>
<dbReference type="Gene3D" id="3.40.1010.10">
    <property type="entry name" value="Cobalt-precorrin-4 Transmethylase, Domain 1"/>
    <property type="match status" value="1"/>
</dbReference>
<dbReference type="InterPro" id="IPR000878">
    <property type="entry name" value="4pyrrol_Mease"/>
</dbReference>
<keyword evidence="9" id="KW-1185">Reference proteome</keyword>
<keyword evidence="5" id="KW-0949">S-adenosyl-L-methionine</keyword>
<feature type="domain" description="Tetrapyrrole methylase" evidence="7">
    <location>
        <begin position="15"/>
        <end position="181"/>
    </location>
</feature>
<dbReference type="AlphaFoldDB" id="A0A919KWC0"/>
<keyword evidence="3" id="KW-0489">Methyltransferase</keyword>
<evidence type="ECO:0000256" key="3">
    <source>
        <dbReference type="ARBA" id="ARBA00022603"/>
    </source>
</evidence>
<dbReference type="GO" id="GO:0008276">
    <property type="term" value="F:protein methyltransferase activity"/>
    <property type="evidence" value="ECO:0007669"/>
    <property type="project" value="InterPro"/>
</dbReference>
<dbReference type="InterPro" id="IPR012818">
    <property type="entry name" value="CbiE"/>
</dbReference>
<organism evidence="8 9">
    <name type="scientific">Kitasatospora indigofera</name>
    <dbReference type="NCBI Taxonomy" id="67307"/>
    <lineage>
        <taxon>Bacteria</taxon>
        <taxon>Bacillati</taxon>
        <taxon>Actinomycetota</taxon>
        <taxon>Actinomycetes</taxon>
        <taxon>Kitasatosporales</taxon>
        <taxon>Streptomycetaceae</taxon>
        <taxon>Kitasatospora</taxon>
    </lineage>
</organism>
<evidence type="ECO:0000256" key="6">
    <source>
        <dbReference type="SAM" id="MobiDB-lite"/>
    </source>
</evidence>
<comment type="pathway">
    <text evidence="1">Cofactor biosynthesis; adenosylcobalamin biosynthesis.</text>
</comment>
<dbReference type="InterPro" id="IPR029063">
    <property type="entry name" value="SAM-dependent_MTases_sf"/>
</dbReference>
<dbReference type="Proteomes" id="UP000617734">
    <property type="component" value="Unassembled WGS sequence"/>
</dbReference>
<evidence type="ECO:0000313" key="9">
    <source>
        <dbReference type="Proteomes" id="UP000617734"/>
    </source>
</evidence>
<dbReference type="Gene3D" id="3.30.950.10">
    <property type="entry name" value="Methyltransferase, Cobalt-precorrin-4 Transmethylase, Domain 2"/>
    <property type="match status" value="1"/>
</dbReference>
<dbReference type="GeneID" id="95354694"/>
<dbReference type="GO" id="GO:0032259">
    <property type="term" value="P:methylation"/>
    <property type="evidence" value="ECO:0007669"/>
    <property type="project" value="UniProtKB-KW"/>
</dbReference>
<dbReference type="InterPro" id="IPR014777">
    <property type="entry name" value="4pyrrole_Mease_sub1"/>
</dbReference>
<dbReference type="NCBIfam" id="TIGR02467">
    <property type="entry name" value="CbiE"/>
    <property type="match status" value="1"/>
</dbReference>
<dbReference type="GO" id="GO:0009236">
    <property type="term" value="P:cobalamin biosynthetic process"/>
    <property type="evidence" value="ECO:0007669"/>
    <property type="project" value="UniProtKB-KW"/>
</dbReference>
<dbReference type="InterPro" id="IPR035996">
    <property type="entry name" value="4pyrrol_Methylase_sf"/>
</dbReference>
<sequence>MADRITVIGWDGTPLTEAAGAALAAATLVAGAPYQLNALPVPAGAERIALGSVQLAARRIAEHRGAAVVVAEGDPGFFGVVRTLRRPEYGLELEVLPAVSSVAAAFARAGMPWEDAQVVSVHGGRLRRAANICRAHPKVAVLTAAGAGPSELALMLRGVHRTFVVCEGIGTPDEDVTVLTSDRVADHLWRDPNVVLVIGGNGPQAAAGEAAGWLAGRPVGFPGAERGWALPADAYAGAGRAGEGGGGPDALPAHVRALVLARLGAGPGDLVWAVGAGSGALAVEVARFGAAVVALEEDSAACARIAVNARRFGVEVETVHGSGPQALGGLPEPDAAVVESGGAEAVRAVLARRPERIVAVARTFAEAEEIRAAIAGAGYRTEGALLQSTPLQSAPAQPAPVRPAVARSGSFVPAPPRSAPSGPVPVREQAGPAAGLVLGAGTQTVLLWGEQGA</sequence>
<protein>
    <submittedName>
        <fullName evidence="8">Precorrin-6y C5,15-methyltransferase (Decarboxylating) subunit CbiE</fullName>
    </submittedName>
</protein>
<gene>
    <name evidence="8" type="ORF">GCM10018781_42920</name>
</gene>
<evidence type="ECO:0000259" key="7">
    <source>
        <dbReference type="Pfam" id="PF00590"/>
    </source>
</evidence>
<dbReference type="Gene3D" id="3.40.50.150">
    <property type="entry name" value="Vaccinia Virus protein VP39"/>
    <property type="match status" value="1"/>
</dbReference>
<dbReference type="SUPFAM" id="SSF53790">
    <property type="entry name" value="Tetrapyrrole methylase"/>
    <property type="match status" value="1"/>
</dbReference>
<keyword evidence="2" id="KW-0169">Cobalamin biosynthesis</keyword>
<dbReference type="SUPFAM" id="SSF53335">
    <property type="entry name" value="S-adenosyl-L-methionine-dependent methyltransferases"/>
    <property type="match status" value="1"/>
</dbReference>
<dbReference type="InterPro" id="IPR050714">
    <property type="entry name" value="Cobalamin_biosynth_MTase"/>
</dbReference>
<dbReference type="EMBL" id="BNBO01000024">
    <property type="protein sequence ID" value="GHH74983.1"/>
    <property type="molecule type" value="Genomic_DNA"/>
</dbReference>
<feature type="region of interest" description="Disordered" evidence="6">
    <location>
        <begin position="406"/>
        <end position="427"/>
    </location>
</feature>
<name>A0A919KWC0_9ACTN</name>
<dbReference type="PANTHER" id="PTHR43182:SF1">
    <property type="entry name" value="COBALT-PRECORRIN-7 C(5)-METHYLTRANSFERASE"/>
    <property type="match status" value="1"/>
</dbReference>
<reference evidence="8" key="2">
    <citation type="submission" date="2020-09" db="EMBL/GenBank/DDBJ databases">
        <authorList>
            <person name="Sun Q."/>
            <person name="Ohkuma M."/>
        </authorList>
    </citation>
    <scope>NUCLEOTIDE SEQUENCE</scope>
    <source>
        <strain evidence="8">JCM 4646</strain>
    </source>
</reference>
<evidence type="ECO:0000256" key="4">
    <source>
        <dbReference type="ARBA" id="ARBA00022679"/>
    </source>
</evidence>
<keyword evidence="4" id="KW-0808">Transferase</keyword>
<evidence type="ECO:0000256" key="2">
    <source>
        <dbReference type="ARBA" id="ARBA00022573"/>
    </source>
</evidence>